<proteinExistence type="predicted"/>
<dbReference type="Pfam" id="PF01757">
    <property type="entry name" value="Acyl_transf_3"/>
    <property type="match status" value="1"/>
</dbReference>
<feature type="domain" description="Acyltransferase 3" evidence="2">
    <location>
        <begin position="16"/>
        <end position="340"/>
    </location>
</feature>
<evidence type="ECO:0000259" key="2">
    <source>
        <dbReference type="Pfam" id="PF01757"/>
    </source>
</evidence>
<name>A0A0J6VJH1_9MYCO</name>
<dbReference type="PATRIC" id="fig|1807.14.peg.5056"/>
<feature type="transmembrane region" description="Helical" evidence="1">
    <location>
        <begin position="19"/>
        <end position="39"/>
    </location>
</feature>
<comment type="caution">
    <text evidence="3">The sequence shown here is derived from an EMBL/GenBank/DDBJ whole genome shotgun (WGS) entry which is preliminary data.</text>
</comment>
<reference evidence="3 4" key="1">
    <citation type="journal article" date="2015" name="Genome Biol. Evol.">
        <title>Characterization of Three Mycobacterium spp. with Potential Use in Bioremediation by Genome Sequencing and Comparative Genomics.</title>
        <authorList>
            <person name="Das S."/>
            <person name="Pettersson B.M."/>
            <person name="Behra P.R."/>
            <person name="Ramesh M."/>
            <person name="Dasgupta S."/>
            <person name="Bhattacharya A."/>
            <person name="Kirsebom L.A."/>
        </authorList>
    </citation>
    <scope>NUCLEOTIDE SEQUENCE [LARGE SCALE GENOMIC DNA]</scope>
    <source>
        <strain evidence="3 4">DSM 44075</strain>
    </source>
</reference>
<feature type="transmembrane region" description="Helical" evidence="1">
    <location>
        <begin position="194"/>
        <end position="214"/>
    </location>
</feature>
<dbReference type="GO" id="GO:0016747">
    <property type="term" value="F:acyltransferase activity, transferring groups other than amino-acyl groups"/>
    <property type="evidence" value="ECO:0007669"/>
    <property type="project" value="InterPro"/>
</dbReference>
<evidence type="ECO:0000256" key="1">
    <source>
        <dbReference type="SAM" id="Phobius"/>
    </source>
</evidence>
<dbReference type="EMBL" id="JYNU01000057">
    <property type="protein sequence ID" value="KMO69593.1"/>
    <property type="molecule type" value="Genomic_DNA"/>
</dbReference>
<feature type="transmembrane region" description="Helical" evidence="1">
    <location>
        <begin position="263"/>
        <end position="283"/>
    </location>
</feature>
<accession>A0A0J6VJH1</accession>
<protein>
    <submittedName>
        <fullName evidence="3">Acyltransferase family protein</fullName>
    </submittedName>
</protein>
<keyword evidence="1" id="KW-0472">Membrane</keyword>
<organism evidence="3 4">
    <name type="scientific">Mycolicibacterium obuense</name>
    <dbReference type="NCBI Taxonomy" id="1807"/>
    <lineage>
        <taxon>Bacteria</taxon>
        <taxon>Bacillati</taxon>
        <taxon>Actinomycetota</taxon>
        <taxon>Actinomycetes</taxon>
        <taxon>Mycobacteriales</taxon>
        <taxon>Mycobacteriaceae</taxon>
        <taxon>Mycolicibacterium</taxon>
    </lineage>
</organism>
<dbReference type="Proteomes" id="UP000036313">
    <property type="component" value="Unassembled WGS sequence"/>
</dbReference>
<dbReference type="InterPro" id="IPR002656">
    <property type="entry name" value="Acyl_transf_3_dom"/>
</dbReference>
<evidence type="ECO:0000313" key="3">
    <source>
        <dbReference type="EMBL" id="KMO69593.1"/>
    </source>
</evidence>
<evidence type="ECO:0000313" key="4">
    <source>
        <dbReference type="Proteomes" id="UP000036313"/>
    </source>
</evidence>
<dbReference type="RefSeq" id="WP_048425006.1">
    <property type="nucleotide sequence ID" value="NZ_JYNU01000057.1"/>
</dbReference>
<dbReference type="AlphaFoldDB" id="A0A0J6VJH1"/>
<feature type="transmembrane region" description="Helical" evidence="1">
    <location>
        <begin position="109"/>
        <end position="128"/>
    </location>
</feature>
<feature type="transmembrane region" description="Helical" evidence="1">
    <location>
        <begin position="59"/>
        <end position="77"/>
    </location>
</feature>
<feature type="transmembrane region" description="Helical" evidence="1">
    <location>
        <begin position="304"/>
        <end position="322"/>
    </location>
</feature>
<feature type="transmembrane region" description="Helical" evidence="1">
    <location>
        <begin position="221"/>
        <end position="243"/>
    </location>
</feature>
<feature type="transmembrane region" description="Helical" evidence="1">
    <location>
        <begin position="169"/>
        <end position="188"/>
    </location>
</feature>
<feature type="transmembrane region" description="Helical" evidence="1">
    <location>
        <begin position="386"/>
        <end position="405"/>
    </location>
</feature>
<feature type="transmembrane region" description="Helical" evidence="1">
    <location>
        <begin position="411"/>
        <end position="428"/>
    </location>
</feature>
<feature type="transmembrane region" description="Helical" evidence="1">
    <location>
        <begin position="140"/>
        <end position="162"/>
    </location>
</feature>
<keyword evidence="3" id="KW-0012">Acyltransferase</keyword>
<keyword evidence="1" id="KW-1133">Transmembrane helix</keyword>
<sequence>MTESTTAGPTPPREGALDLYRSAAVLIVVIGHWLLSVMTYRDGSFGRDNPLVLMPFTQWITWFFQVVPVFFAVAGYASAASWERLPADAGTAARQDWIRRRVARSLGPTGVYAGAIVIVMAVLMVSGISGSVLELGGWAVAMHLWFLAVYLMVVALTPLAVAAHRRWGLRVPLVLGVSLVLVDIVGIATDHPEIRMANYFFCWAAIYQLGIAFHDGRLSRCVLLGTAAIAALALPAMVTWGPYPTAMIGVPGDRVENSAPPSAALLALALVQIGVLFALVPVLNRALARGVWPRVLRVANQNVMALYLWHMLPVIIVTLVGYPTGLLPQPPLGSGAWWLARLEWEIVLAVVATALLTLLHWQRRFVAAALPTVAVPAPQALTEATLYAGTAGCALALALLSAHGFAPGGRLPVLAAALFTGGALLVGVRPRTAAQSRSASGSPSGGGVA</sequence>
<gene>
    <name evidence="3" type="ORF">MOBUDSM44075_05019</name>
</gene>
<keyword evidence="3" id="KW-0808">Transferase</keyword>
<feature type="transmembrane region" description="Helical" evidence="1">
    <location>
        <begin position="342"/>
        <end position="361"/>
    </location>
</feature>
<keyword evidence="1" id="KW-0812">Transmembrane</keyword>